<proteinExistence type="predicted"/>
<dbReference type="RefSeq" id="WP_323260171.1">
    <property type="nucleotide sequence ID" value="NZ_JAYGIE010000013.1"/>
</dbReference>
<accession>A0ABU5TF41</accession>
<dbReference type="Proteomes" id="UP001301388">
    <property type="component" value="Unassembled WGS sequence"/>
</dbReference>
<dbReference type="EMBL" id="JAYGIE010000013">
    <property type="protein sequence ID" value="MEA5476890.1"/>
    <property type="molecule type" value="Genomic_DNA"/>
</dbReference>
<evidence type="ECO:0000313" key="2">
    <source>
        <dbReference type="Proteomes" id="UP001301388"/>
    </source>
</evidence>
<name>A0ABU5TF41_9CYAN</name>
<evidence type="ECO:0000313" key="1">
    <source>
        <dbReference type="EMBL" id="MEA5476890.1"/>
    </source>
</evidence>
<sequence length="83" mass="9383">MNQNFEIDKEDDLLPEYDFTQMTVVARGQGRKKSAVTVTLDPDVAKLFPNSGSVNEGLRLLMRLIKQNSSQLDDQLLMKSKNP</sequence>
<keyword evidence="2" id="KW-1185">Reference proteome</keyword>
<reference evidence="1 2" key="1">
    <citation type="submission" date="2023-12" db="EMBL/GenBank/DDBJ databases">
        <title>Baltic Sea Cyanobacteria.</title>
        <authorList>
            <person name="Delbaje E."/>
            <person name="Fewer D.P."/>
            <person name="Shishido T.K."/>
        </authorList>
    </citation>
    <scope>NUCLEOTIDE SEQUENCE [LARGE SCALE GENOMIC DNA]</scope>
    <source>
        <strain evidence="1 2">UHCC 0370</strain>
    </source>
</reference>
<protein>
    <submittedName>
        <fullName evidence="1">Uncharacterized protein</fullName>
    </submittedName>
</protein>
<organism evidence="1 2">
    <name type="scientific">Pseudanabaena galeata UHCC 0370</name>
    <dbReference type="NCBI Taxonomy" id="3110310"/>
    <lineage>
        <taxon>Bacteria</taxon>
        <taxon>Bacillati</taxon>
        <taxon>Cyanobacteriota</taxon>
        <taxon>Cyanophyceae</taxon>
        <taxon>Pseudanabaenales</taxon>
        <taxon>Pseudanabaenaceae</taxon>
        <taxon>Pseudanabaena</taxon>
    </lineage>
</organism>
<comment type="caution">
    <text evidence="1">The sequence shown here is derived from an EMBL/GenBank/DDBJ whole genome shotgun (WGS) entry which is preliminary data.</text>
</comment>
<gene>
    <name evidence="1" type="ORF">VB774_04585</name>
</gene>